<evidence type="ECO:0000313" key="3">
    <source>
        <dbReference type="Proteomes" id="UP000294562"/>
    </source>
</evidence>
<dbReference type="Pfam" id="PF12697">
    <property type="entry name" value="Abhydrolase_6"/>
    <property type="match status" value="1"/>
</dbReference>
<dbReference type="InterPro" id="IPR000073">
    <property type="entry name" value="AB_hydrolase_1"/>
</dbReference>
<accession>A0A4R6B1X3</accession>
<dbReference type="Gene3D" id="3.40.50.1820">
    <property type="entry name" value="alpha/beta hydrolase"/>
    <property type="match status" value="1"/>
</dbReference>
<evidence type="ECO:0000259" key="1">
    <source>
        <dbReference type="Pfam" id="PF12697"/>
    </source>
</evidence>
<evidence type="ECO:0000313" key="2">
    <source>
        <dbReference type="EMBL" id="TDL90687.1"/>
    </source>
</evidence>
<dbReference type="EMBL" id="SMZO01000006">
    <property type="protein sequence ID" value="TDL90687.1"/>
    <property type="molecule type" value="Genomic_DNA"/>
</dbReference>
<dbReference type="GO" id="GO:0016787">
    <property type="term" value="F:hydrolase activity"/>
    <property type="evidence" value="ECO:0007669"/>
    <property type="project" value="UniProtKB-KW"/>
</dbReference>
<dbReference type="InterPro" id="IPR029058">
    <property type="entry name" value="AB_hydrolase_fold"/>
</dbReference>
<protein>
    <submittedName>
        <fullName evidence="2">Alpha/beta fold hydrolase</fullName>
    </submittedName>
</protein>
<dbReference type="Proteomes" id="UP000294562">
    <property type="component" value="Unassembled WGS sequence"/>
</dbReference>
<keyword evidence="2" id="KW-0378">Hydrolase</keyword>
<name>A0A4R6B1X3_9RHOB</name>
<dbReference type="OrthoDB" id="5416147at2"/>
<keyword evidence="3" id="KW-1185">Reference proteome</keyword>
<feature type="domain" description="AB hydrolase-1" evidence="1">
    <location>
        <begin position="89"/>
        <end position="306"/>
    </location>
</feature>
<dbReference type="SUPFAM" id="SSF53474">
    <property type="entry name" value="alpha/beta-Hydrolases"/>
    <property type="match status" value="1"/>
</dbReference>
<organism evidence="2 3">
    <name type="scientific">Meridianimarinicoccus aquatilis</name>
    <dbReference type="NCBI Taxonomy" id="2552766"/>
    <lineage>
        <taxon>Bacteria</taxon>
        <taxon>Pseudomonadati</taxon>
        <taxon>Pseudomonadota</taxon>
        <taxon>Alphaproteobacteria</taxon>
        <taxon>Rhodobacterales</taxon>
        <taxon>Paracoccaceae</taxon>
        <taxon>Meridianimarinicoccus</taxon>
    </lineage>
</organism>
<reference evidence="2 3" key="1">
    <citation type="submission" date="2019-03" db="EMBL/GenBank/DDBJ databases">
        <title>Rhodobacteraceae bacterium SM1902, a new member of the family Rhodobacteraceae isolated from Yantai.</title>
        <authorList>
            <person name="Sun Y."/>
        </authorList>
    </citation>
    <scope>NUCLEOTIDE SEQUENCE [LARGE SCALE GENOMIC DNA]</scope>
    <source>
        <strain evidence="2 3">SM1902</strain>
    </source>
</reference>
<gene>
    <name evidence="2" type="ORF">E2L05_04000</name>
</gene>
<proteinExistence type="predicted"/>
<dbReference type="AlphaFoldDB" id="A0A4R6B1X3"/>
<comment type="caution">
    <text evidence="2">The sequence shown here is derived from an EMBL/GenBank/DDBJ whole genome shotgun (WGS) entry which is preliminary data.</text>
</comment>
<sequence length="330" mass="34872">MIESAMSVLRWVIGIGVVLWLATQALDWIGPTVPADLSVRPVEVPQAAELDGWLVEQESSVPNLRDDAAKQIVWAGEPGTRTDWVVVNLHGFSATREELRPLPDDLAAKLEANLFLTRLAGHGRDGAAMGEITVADWVDDVTEAMAVGRALGEKVLLVGSSTGGALAILAASDPDLSQNLAGVALISPNLQVSGWGGRLIEWPGAETWGPMVIGAERSFEPRNELHGQHWTTTYSTGVLAQLGALTHAVRGLNKAMITVPALFAISSTDEVVDGRATVRAAADWGAPSELVPVTLSVGDDPAGHVLAGDILSPATTDRLVERIFGWARGL</sequence>